<feature type="transmembrane region" description="Helical" evidence="6">
    <location>
        <begin position="97"/>
        <end position="119"/>
    </location>
</feature>
<gene>
    <name evidence="8" type="ORF">OF850_20900</name>
</gene>
<dbReference type="Proteomes" id="UP001526430">
    <property type="component" value="Unassembled WGS sequence"/>
</dbReference>
<feature type="transmembrane region" description="Helical" evidence="6">
    <location>
        <begin position="363"/>
        <end position="384"/>
    </location>
</feature>
<dbReference type="Gene3D" id="1.20.1250.20">
    <property type="entry name" value="MFS general substrate transporter like domains"/>
    <property type="match status" value="1"/>
</dbReference>
<feature type="transmembrane region" description="Helical" evidence="6">
    <location>
        <begin position="162"/>
        <end position="181"/>
    </location>
</feature>
<dbReference type="RefSeq" id="WP_301592265.1">
    <property type="nucleotide sequence ID" value="NZ_JAPFQI010000026.1"/>
</dbReference>
<dbReference type="EMBL" id="JAPFQI010000026">
    <property type="protein sequence ID" value="MCW8088062.1"/>
    <property type="molecule type" value="Genomic_DNA"/>
</dbReference>
<keyword evidence="4 6" id="KW-1133">Transmembrane helix</keyword>
<sequence>MTPGSRLIVALVGMTGISNFHRAAVGVIAPELTADLGMGPGALGAANTAFFGALLAAQIPVGVALDRVGPKRLVLALTALAVLGAAWQSVAQTGTEFIVARFLLGLGCAASFMAAVVLSGRWHSGAALTRAISTTFAWSQAGILAAGAPLAVLAGVTGWRGAFLLSAGLTALLGLLWWRLAADDPPDAPPRAVRRESLGEILAGQFSVWRTPGLPRILSLHTVAYAAMATLLALWAGPFLHDVHGLTPAARGTVLLAMGICVPLGQLLVPPLERHLGRERTVALMCGTVIVALLALATGPALALVVPLLCIVCAGSAYSILLVTQGRMLFPEHLVGRGVTTVNLAQVLGSAALPAVMGWAVGASGYAAGFLALAASLLLGLAGYRLGKR</sequence>
<feature type="domain" description="Major facilitator superfamily (MFS) profile" evidence="7">
    <location>
        <begin position="7"/>
        <end position="389"/>
    </location>
</feature>
<evidence type="ECO:0000256" key="2">
    <source>
        <dbReference type="ARBA" id="ARBA00022475"/>
    </source>
</evidence>
<dbReference type="SUPFAM" id="SSF103473">
    <property type="entry name" value="MFS general substrate transporter"/>
    <property type="match status" value="1"/>
</dbReference>
<keyword evidence="5 6" id="KW-0472">Membrane</keyword>
<feature type="transmembrane region" description="Helical" evidence="6">
    <location>
        <begin position="304"/>
        <end position="323"/>
    </location>
</feature>
<protein>
    <submittedName>
        <fullName evidence="8">MFS transporter</fullName>
    </submittedName>
</protein>
<evidence type="ECO:0000256" key="5">
    <source>
        <dbReference type="ARBA" id="ARBA00023136"/>
    </source>
</evidence>
<keyword evidence="2" id="KW-1003">Cell membrane</keyword>
<dbReference type="InterPro" id="IPR020846">
    <property type="entry name" value="MFS_dom"/>
</dbReference>
<evidence type="ECO:0000313" key="9">
    <source>
        <dbReference type="Proteomes" id="UP001526430"/>
    </source>
</evidence>
<dbReference type="PROSITE" id="PS50850">
    <property type="entry name" value="MFS"/>
    <property type="match status" value="1"/>
</dbReference>
<reference evidence="8 9" key="1">
    <citation type="submission" date="2022-10" db="EMBL/GenBank/DDBJ databases">
        <title>Roseococcus glaciei nov., sp. nov., isolated from glacier.</title>
        <authorList>
            <person name="Liu Q."/>
            <person name="Xin Y.-H."/>
        </authorList>
    </citation>
    <scope>NUCLEOTIDE SEQUENCE [LARGE SCALE GENOMIC DNA]</scope>
    <source>
        <strain evidence="8 9">MDT2-1-1</strain>
    </source>
</reference>
<evidence type="ECO:0000256" key="3">
    <source>
        <dbReference type="ARBA" id="ARBA00022692"/>
    </source>
</evidence>
<dbReference type="InterPro" id="IPR036259">
    <property type="entry name" value="MFS_trans_sf"/>
</dbReference>
<feature type="transmembrane region" description="Helical" evidence="6">
    <location>
        <begin position="281"/>
        <end position="298"/>
    </location>
</feature>
<dbReference type="InterPro" id="IPR011701">
    <property type="entry name" value="MFS"/>
</dbReference>
<keyword evidence="9" id="KW-1185">Reference proteome</keyword>
<feature type="transmembrane region" description="Helical" evidence="6">
    <location>
        <begin position="217"/>
        <end position="237"/>
    </location>
</feature>
<evidence type="ECO:0000259" key="7">
    <source>
        <dbReference type="PROSITE" id="PS50850"/>
    </source>
</evidence>
<comment type="caution">
    <text evidence="8">The sequence shown here is derived from an EMBL/GenBank/DDBJ whole genome shotgun (WGS) entry which is preliminary data.</text>
</comment>
<feature type="transmembrane region" description="Helical" evidence="6">
    <location>
        <begin position="335"/>
        <end position="357"/>
    </location>
</feature>
<keyword evidence="3 6" id="KW-0812">Transmembrane</keyword>
<proteinExistence type="predicted"/>
<comment type="subcellular location">
    <subcellularLocation>
        <location evidence="1">Cell membrane</location>
        <topology evidence="1">Multi-pass membrane protein</topology>
    </subcellularLocation>
</comment>
<organism evidence="8 9">
    <name type="scientific">Sabulicella glaciei</name>
    <dbReference type="NCBI Taxonomy" id="2984948"/>
    <lineage>
        <taxon>Bacteria</taxon>
        <taxon>Pseudomonadati</taxon>
        <taxon>Pseudomonadota</taxon>
        <taxon>Alphaproteobacteria</taxon>
        <taxon>Acetobacterales</taxon>
        <taxon>Acetobacteraceae</taxon>
        <taxon>Sabulicella</taxon>
    </lineage>
</organism>
<evidence type="ECO:0000256" key="1">
    <source>
        <dbReference type="ARBA" id="ARBA00004651"/>
    </source>
</evidence>
<feature type="transmembrane region" description="Helical" evidence="6">
    <location>
        <begin position="131"/>
        <end position="156"/>
    </location>
</feature>
<dbReference type="PANTHER" id="PTHR43124:SF3">
    <property type="entry name" value="CHLORAMPHENICOL EFFLUX PUMP RV0191"/>
    <property type="match status" value="1"/>
</dbReference>
<accession>A0ABT3P0W8</accession>
<dbReference type="InterPro" id="IPR050189">
    <property type="entry name" value="MFS_Efflux_Transporters"/>
</dbReference>
<evidence type="ECO:0000256" key="4">
    <source>
        <dbReference type="ARBA" id="ARBA00022989"/>
    </source>
</evidence>
<evidence type="ECO:0000313" key="8">
    <source>
        <dbReference type="EMBL" id="MCW8088062.1"/>
    </source>
</evidence>
<dbReference type="PANTHER" id="PTHR43124">
    <property type="entry name" value="PURINE EFFLUX PUMP PBUE"/>
    <property type="match status" value="1"/>
</dbReference>
<feature type="transmembrane region" description="Helical" evidence="6">
    <location>
        <begin position="249"/>
        <end position="269"/>
    </location>
</feature>
<evidence type="ECO:0000256" key="6">
    <source>
        <dbReference type="SAM" id="Phobius"/>
    </source>
</evidence>
<dbReference type="Pfam" id="PF07690">
    <property type="entry name" value="MFS_1"/>
    <property type="match status" value="1"/>
</dbReference>
<name>A0ABT3P0W8_9PROT</name>
<feature type="transmembrane region" description="Helical" evidence="6">
    <location>
        <begin position="42"/>
        <end position="61"/>
    </location>
</feature>
<feature type="transmembrane region" description="Helical" evidence="6">
    <location>
        <begin position="73"/>
        <end position="91"/>
    </location>
</feature>